<name>A0A6J5KNB3_9CAUD</name>
<gene>
    <name evidence="1" type="ORF">UFOVP37_49</name>
</gene>
<proteinExistence type="predicted"/>
<evidence type="ECO:0000313" key="1">
    <source>
        <dbReference type="EMBL" id="CAB4122726.1"/>
    </source>
</evidence>
<sequence>MSQTTFSGPVASLAGFDFPVVTTANLPAVTSLPVGTVYIVSDNGAGNNEYCLVINTGSAWVTAVGAALS</sequence>
<dbReference type="EMBL" id="LR796163">
    <property type="protein sequence ID" value="CAB4122726.1"/>
    <property type="molecule type" value="Genomic_DNA"/>
</dbReference>
<protein>
    <submittedName>
        <fullName evidence="1">Uncharacterized protein</fullName>
    </submittedName>
</protein>
<organism evidence="1">
    <name type="scientific">uncultured Caudovirales phage</name>
    <dbReference type="NCBI Taxonomy" id="2100421"/>
    <lineage>
        <taxon>Viruses</taxon>
        <taxon>Duplodnaviria</taxon>
        <taxon>Heunggongvirae</taxon>
        <taxon>Uroviricota</taxon>
        <taxon>Caudoviricetes</taxon>
        <taxon>Peduoviridae</taxon>
        <taxon>Maltschvirus</taxon>
        <taxon>Maltschvirus maltsch</taxon>
    </lineage>
</organism>
<accession>A0A6J5KNB3</accession>
<reference evidence="1" key="1">
    <citation type="submission" date="2020-04" db="EMBL/GenBank/DDBJ databases">
        <authorList>
            <person name="Chiriac C."/>
            <person name="Salcher M."/>
            <person name="Ghai R."/>
            <person name="Kavagutti S V."/>
        </authorList>
    </citation>
    <scope>NUCLEOTIDE SEQUENCE</scope>
</reference>